<comment type="caution">
    <text evidence="1">The sequence shown here is derived from an EMBL/GenBank/DDBJ whole genome shotgun (WGS) entry which is preliminary data.</text>
</comment>
<sequence length="69" mass="8125">MADKLIAEYKQKEFERLRKYVLNQLSIMECNLNPQSQSRKIQNGSILIPSENEVKQLNESLLELRANIY</sequence>
<dbReference type="EMBL" id="LAZR01000656">
    <property type="protein sequence ID" value="KKN61484.1"/>
    <property type="molecule type" value="Genomic_DNA"/>
</dbReference>
<dbReference type="AlphaFoldDB" id="A0A0F9S358"/>
<accession>A0A0F9S358</accession>
<gene>
    <name evidence="1" type="ORF">LCGC14_0521390</name>
</gene>
<name>A0A0F9S358_9ZZZZ</name>
<reference evidence="1" key="1">
    <citation type="journal article" date="2015" name="Nature">
        <title>Complex archaea that bridge the gap between prokaryotes and eukaryotes.</title>
        <authorList>
            <person name="Spang A."/>
            <person name="Saw J.H."/>
            <person name="Jorgensen S.L."/>
            <person name="Zaremba-Niedzwiedzka K."/>
            <person name="Martijn J."/>
            <person name="Lind A.E."/>
            <person name="van Eijk R."/>
            <person name="Schleper C."/>
            <person name="Guy L."/>
            <person name="Ettema T.J."/>
        </authorList>
    </citation>
    <scope>NUCLEOTIDE SEQUENCE</scope>
</reference>
<protein>
    <submittedName>
        <fullName evidence="1">Uncharacterized protein</fullName>
    </submittedName>
</protein>
<organism evidence="1">
    <name type="scientific">marine sediment metagenome</name>
    <dbReference type="NCBI Taxonomy" id="412755"/>
    <lineage>
        <taxon>unclassified sequences</taxon>
        <taxon>metagenomes</taxon>
        <taxon>ecological metagenomes</taxon>
    </lineage>
</organism>
<proteinExistence type="predicted"/>
<evidence type="ECO:0000313" key="1">
    <source>
        <dbReference type="EMBL" id="KKN61484.1"/>
    </source>
</evidence>